<dbReference type="WBParaSite" id="L893_g4207.t1">
    <property type="protein sequence ID" value="L893_g4207.t1"/>
    <property type="gene ID" value="L893_g4207"/>
</dbReference>
<evidence type="ECO:0000313" key="1">
    <source>
        <dbReference type="Proteomes" id="UP000095287"/>
    </source>
</evidence>
<keyword evidence="1" id="KW-1185">Reference proteome</keyword>
<protein>
    <submittedName>
        <fullName evidence="2">NR LBD domain-containing protein</fullName>
    </submittedName>
</protein>
<dbReference type="AlphaFoldDB" id="A0A1I8AD32"/>
<evidence type="ECO:0000313" key="2">
    <source>
        <dbReference type="WBParaSite" id="L893_g4207.t1"/>
    </source>
</evidence>
<organism evidence="1 2">
    <name type="scientific">Steinernema glaseri</name>
    <dbReference type="NCBI Taxonomy" id="37863"/>
    <lineage>
        <taxon>Eukaryota</taxon>
        <taxon>Metazoa</taxon>
        <taxon>Ecdysozoa</taxon>
        <taxon>Nematoda</taxon>
        <taxon>Chromadorea</taxon>
        <taxon>Rhabditida</taxon>
        <taxon>Tylenchina</taxon>
        <taxon>Panagrolaimomorpha</taxon>
        <taxon>Strongyloidoidea</taxon>
        <taxon>Steinernematidae</taxon>
        <taxon>Steinernema</taxon>
    </lineage>
</organism>
<proteinExistence type="predicted"/>
<name>A0A1I8AD32_9BILA</name>
<sequence length="95" mass="10942">MSQLLDSSPLTTTLVESGTVRMKTAEREVIERKARELEALEASIVLAHYTPLSLFQAASSADRENAAERRYLFLRQCTETQRRLTPRIRQILYMI</sequence>
<accession>A0A1I8AD32</accession>
<reference evidence="2" key="1">
    <citation type="submission" date="2016-11" db="UniProtKB">
        <authorList>
            <consortium name="WormBaseParasite"/>
        </authorList>
    </citation>
    <scope>IDENTIFICATION</scope>
</reference>
<dbReference type="Proteomes" id="UP000095287">
    <property type="component" value="Unplaced"/>
</dbReference>